<proteinExistence type="predicted"/>
<dbReference type="InterPro" id="IPR039353">
    <property type="entry name" value="TF_Adf1"/>
</dbReference>
<dbReference type="EMBL" id="BLKM01010564">
    <property type="protein sequence ID" value="GFG30611.1"/>
    <property type="molecule type" value="Genomic_DNA"/>
</dbReference>
<dbReference type="GO" id="GO:0005667">
    <property type="term" value="C:transcription regulator complex"/>
    <property type="evidence" value="ECO:0007669"/>
    <property type="project" value="TreeGrafter"/>
</dbReference>
<dbReference type="InterPro" id="IPR006578">
    <property type="entry name" value="MADF-dom"/>
</dbReference>
<evidence type="ECO:0000313" key="5">
    <source>
        <dbReference type="EMBL" id="GFG30611.1"/>
    </source>
</evidence>
<dbReference type="GO" id="GO:0005634">
    <property type="term" value="C:nucleus"/>
    <property type="evidence" value="ECO:0007669"/>
    <property type="project" value="UniProtKB-SubCell"/>
</dbReference>
<evidence type="ECO:0008006" key="7">
    <source>
        <dbReference type="Google" id="ProtNLM"/>
    </source>
</evidence>
<sequence length="279" mass="32182">MTTFADNTNTSSANNVVTDAQLVHEVEKHPALYNPKRRGYKDAAEMDRSWLQIANELGMKPLHVKNRWRCLRDKFVREKKRLILDGETSYRSREPWPLLDDMSFLWDFITHRKDVNTRKMSAKVGDEYIEQNLQPILPSLSTERVNMELETSEASPSHAFQPATNTKMANFPATGIDVEPMRIKRDLSDRVDDFVDDGPQTSRLRGLLNQTTHQQDESSEDTQQCNLHADPPVSHKLTPDEDELFCLSVAASLRRFNSQKKALAKLRIQQVLYDVEFHD</sequence>
<evidence type="ECO:0000259" key="4">
    <source>
        <dbReference type="PROSITE" id="PS51031"/>
    </source>
</evidence>
<feature type="domain" description="BESS" evidence="4">
    <location>
        <begin position="239"/>
        <end position="278"/>
    </location>
</feature>
<evidence type="ECO:0000256" key="2">
    <source>
        <dbReference type="SAM" id="MobiDB-lite"/>
    </source>
</evidence>
<dbReference type="PANTHER" id="PTHR12243:SF67">
    <property type="entry name" value="COREPRESSOR OF PANGOLIN, ISOFORM A-RELATED"/>
    <property type="match status" value="1"/>
</dbReference>
<name>A0A6L2PDQ6_COPFO</name>
<evidence type="ECO:0000259" key="3">
    <source>
        <dbReference type="PROSITE" id="PS51029"/>
    </source>
</evidence>
<comment type="caution">
    <text evidence="5">The sequence shown here is derived from an EMBL/GenBank/DDBJ whole genome shotgun (WGS) entry which is preliminary data.</text>
</comment>
<keyword evidence="6" id="KW-1185">Reference proteome</keyword>
<dbReference type="Pfam" id="PF10545">
    <property type="entry name" value="MADF_DNA_bdg"/>
    <property type="match status" value="1"/>
</dbReference>
<dbReference type="InParanoid" id="A0A6L2PDQ6"/>
<dbReference type="Proteomes" id="UP000502823">
    <property type="component" value="Unassembled WGS sequence"/>
</dbReference>
<dbReference type="OrthoDB" id="6147983at2759"/>
<dbReference type="GO" id="GO:0006357">
    <property type="term" value="P:regulation of transcription by RNA polymerase II"/>
    <property type="evidence" value="ECO:0007669"/>
    <property type="project" value="TreeGrafter"/>
</dbReference>
<dbReference type="PROSITE" id="PS51029">
    <property type="entry name" value="MADF"/>
    <property type="match status" value="1"/>
</dbReference>
<dbReference type="SMART" id="SM00595">
    <property type="entry name" value="MADF"/>
    <property type="match status" value="1"/>
</dbReference>
<dbReference type="PANTHER" id="PTHR12243">
    <property type="entry name" value="MADF DOMAIN TRANSCRIPTION FACTOR"/>
    <property type="match status" value="1"/>
</dbReference>
<dbReference type="FunCoup" id="A0A6L2PDQ6">
    <property type="interactions" value="23"/>
</dbReference>
<organism evidence="5 6">
    <name type="scientific">Coptotermes formosanus</name>
    <name type="common">Formosan subterranean termite</name>
    <dbReference type="NCBI Taxonomy" id="36987"/>
    <lineage>
        <taxon>Eukaryota</taxon>
        <taxon>Metazoa</taxon>
        <taxon>Ecdysozoa</taxon>
        <taxon>Arthropoda</taxon>
        <taxon>Hexapoda</taxon>
        <taxon>Insecta</taxon>
        <taxon>Pterygota</taxon>
        <taxon>Neoptera</taxon>
        <taxon>Polyneoptera</taxon>
        <taxon>Dictyoptera</taxon>
        <taxon>Blattodea</taxon>
        <taxon>Blattoidea</taxon>
        <taxon>Termitoidae</taxon>
        <taxon>Rhinotermitidae</taxon>
        <taxon>Coptotermes</taxon>
    </lineage>
</organism>
<dbReference type="GO" id="GO:0003677">
    <property type="term" value="F:DNA binding"/>
    <property type="evidence" value="ECO:0007669"/>
    <property type="project" value="InterPro"/>
</dbReference>
<feature type="domain" description="MADF" evidence="3">
    <location>
        <begin position="21"/>
        <end position="110"/>
    </location>
</feature>
<evidence type="ECO:0000256" key="1">
    <source>
        <dbReference type="PROSITE-ProRule" id="PRU00371"/>
    </source>
</evidence>
<dbReference type="Pfam" id="PF02944">
    <property type="entry name" value="BESS"/>
    <property type="match status" value="1"/>
</dbReference>
<accession>A0A6L2PDQ6</accession>
<evidence type="ECO:0000313" key="6">
    <source>
        <dbReference type="Proteomes" id="UP000502823"/>
    </source>
</evidence>
<feature type="region of interest" description="Disordered" evidence="2">
    <location>
        <begin position="210"/>
        <end position="236"/>
    </location>
</feature>
<dbReference type="AlphaFoldDB" id="A0A6L2PDQ6"/>
<protein>
    <recommendedName>
        <fullName evidence="7">MADF domain-containing protein</fullName>
    </recommendedName>
</protein>
<dbReference type="PROSITE" id="PS51031">
    <property type="entry name" value="BESS"/>
    <property type="match status" value="1"/>
</dbReference>
<reference evidence="6" key="1">
    <citation type="submission" date="2020-01" db="EMBL/GenBank/DDBJ databases">
        <title>Draft genome sequence of the Termite Coptotermes fromosanus.</title>
        <authorList>
            <person name="Itakura S."/>
            <person name="Yosikawa Y."/>
            <person name="Umezawa K."/>
        </authorList>
    </citation>
    <scope>NUCLEOTIDE SEQUENCE [LARGE SCALE GENOMIC DNA]</scope>
</reference>
<comment type="subcellular location">
    <subcellularLocation>
        <location evidence="1">Nucleus</location>
    </subcellularLocation>
</comment>
<gene>
    <name evidence="5" type="ORF">Cfor_10519</name>
</gene>
<keyword evidence="1" id="KW-0539">Nucleus</keyword>
<dbReference type="InterPro" id="IPR004210">
    <property type="entry name" value="BESS_motif"/>
</dbReference>